<reference evidence="1" key="1">
    <citation type="submission" date="2022-06" db="EMBL/GenBank/DDBJ databases">
        <title>Genome Sequence of Candolleomyces eurysporus.</title>
        <authorList>
            <person name="Buettner E."/>
        </authorList>
    </citation>
    <scope>NUCLEOTIDE SEQUENCE</scope>
    <source>
        <strain evidence="1">VTCC 930004</strain>
    </source>
</reference>
<dbReference type="AlphaFoldDB" id="A0A9W8IZU2"/>
<comment type="caution">
    <text evidence="1">The sequence shown here is derived from an EMBL/GenBank/DDBJ whole genome shotgun (WGS) entry which is preliminary data.</text>
</comment>
<proteinExistence type="predicted"/>
<dbReference type="OrthoDB" id="2963168at2759"/>
<dbReference type="Proteomes" id="UP001140091">
    <property type="component" value="Unassembled WGS sequence"/>
</dbReference>
<dbReference type="SUPFAM" id="SSF53067">
    <property type="entry name" value="Actin-like ATPase domain"/>
    <property type="match status" value="1"/>
</dbReference>
<evidence type="ECO:0000313" key="1">
    <source>
        <dbReference type="EMBL" id="KAJ2921663.1"/>
    </source>
</evidence>
<organism evidence="1 2">
    <name type="scientific">Candolleomyces eurysporus</name>
    <dbReference type="NCBI Taxonomy" id="2828524"/>
    <lineage>
        <taxon>Eukaryota</taxon>
        <taxon>Fungi</taxon>
        <taxon>Dikarya</taxon>
        <taxon>Basidiomycota</taxon>
        <taxon>Agaricomycotina</taxon>
        <taxon>Agaricomycetes</taxon>
        <taxon>Agaricomycetidae</taxon>
        <taxon>Agaricales</taxon>
        <taxon>Agaricineae</taxon>
        <taxon>Psathyrellaceae</taxon>
        <taxon>Candolleomyces</taxon>
    </lineage>
</organism>
<feature type="non-terminal residue" evidence="1">
    <location>
        <position position="240"/>
    </location>
</feature>
<name>A0A9W8IZU2_9AGAR</name>
<protein>
    <submittedName>
        <fullName evidence="1">Uncharacterized protein</fullName>
    </submittedName>
</protein>
<dbReference type="InterPro" id="IPR043129">
    <property type="entry name" value="ATPase_NBD"/>
</dbReference>
<keyword evidence="2" id="KW-1185">Reference proteome</keyword>
<sequence>MRIAQSRLVPRALRDGMNSSAVDPRLSDILMGKHIPFTLSTPAILTFINPTPFDILQHGKKSIPPDLIIDFLTRVWAYAKDRAHGNRRRSQCGGRSLAHIVLTPRTLLHLKPSQNSIVCDAGGAKVHLNAYKMLQPLEEQLAWIDQPIHALLLVGGFAGSEYLKQRVEQQFCKRIAFITSPPDADTATLCGAAQYELVKRSLGSAVICPRSSIIKLVDELWVPDRLERLVSKGKIIKKGQ</sequence>
<evidence type="ECO:0000313" key="2">
    <source>
        <dbReference type="Proteomes" id="UP001140091"/>
    </source>
</evidence>
<gene>
    <name evidence="1" type="ORF">H1R20_g15430</name>
</gene>
<dbReference type="EMBL" id="JANBPK010001564">
    <property type="protein sequence ID" value="KAJ2921663.1"/>
    <property type="molecule type" value="Genomic_DNA"/>
</dbReference>
<accession>A0A9W8IZU2</accession>